<dbReference type="AlphaFoldDB" id="A0A9X7BT90"/>
<accession>A0A9X7BT90</accession>
<name>A0A9X7BT90_BACTU</name>
<comment type="caution">
    <text evidence="1">The sequence shown here is derived from an EMBL/GenBank/DDBJ whole genome shotgun (WGS) entry which is preliminary data.</text>
</comment>
<organism evidence="1 2">
    <name type="scientific">Bacillus thuringiensis</name>
    <dbReference type="NCBI Taxonomy" id="1428"/>
    <lineage>
        <taxon>Bacteria</taxon>
        <taxon>Bacillati</taxon>
        <taxon>Bacillota</taxon>
        <taxon>Bacilli</taxon>
        <taxon>Bacillales</taxon>
        <taxon>Bacillaceae</taxon>
        <taxon>Bacillus</taxon>
        <taxon>Bacillus cereus group</taxon>
    </lineage>
</organism>
<dbReference type="RefSeq" id="WP_072191902.1">
    <property type="nucleotide sequence ID" value="NZ_NVDU01000003.1"/>
</dbReference>
<sequence>MQSKLAQLKEKIAEAQQIGAKFIYIIVKNPELKENEIIINPIVNADAKIKYFEKAYDENLCLKNKNEIEIVDFGYSHEISDEVL</sequence>
<gene>
    <name evidence="1" type="ORF">COK99_01570</name>
</gene>
<protein>
    <submittedName>
        <fullName evidence="1">Uncharacterized protein</fullName>
    </submittedName>
</protein>
<evidence type="ECO:0000313" key="2">
    <source>
        <dbReference type="Proteomes" id="UP000223366"/>
    </source>
</evidence>
<proteinExistence type="predicted"/>
<reference evidence="1 2" key="1">
    <citation type="submission" date="2017-09" db="EMBL/GenBank/DDBJ databases">
        <title>Large-scale bioinformatics analysis of Bacillus genomes uncovers conserved roles of natural products in bacterial physiology.</title>
        <authorList>
            <consortium name="Agbiome Team Llc"/>
            <person name="Bleich R.M."/>
            <person name="Grubbs K.J."/>
            <person name="Santa Maria K.C."/>
            <person name="Allen S.E."/>
            <person name="Farag S."/>
            <person name="Shank E.A."/>
            <person name="Bowers A."/>
        </authorList>
    </citation>
    <scope>NUCLEOTIDE SEQUENCE [LARGE SCALE GENOMIC DNA]</scope>
    <source>
        <strain evidence="1 2">AFS060060</strain>
    </source>
</reference>
<dbReference type="EMBL" id="NVDU01000003">
    <property type="protein sequence ID" value="PFV35737.1"/>
    <property type="molecule type" value="Genomic_DNA"/>
</dbReference>
<evidence type="ECO:0000313" key="1">
    <source>
        <dbReference type="EMBL" id="PFV35737.1"/>
    </source>
</evidence>
<dbReference type="Proteomes" id="UP000223366">
    <property type="component" value="Unassembled WGS sequence"/>
</dbReference>